<feature type="chain" id="PRO_5046705803" evidence="1">
    <location>
        <begin position="21"/>
        <end position="125"/>
    </location>
</feature>
<organism evidence="2 3">
    <name type="scientific">Maritalea mediterranea</name>
    <dbReference type="NCBI Taxonomy" id="2909667"/>
    <lineage>
        <taxon>Bacteria</taxon>
        <taxon>Pseudomonadati</taxon>
        <taxon>Pseudomonadota</taxon>
        <taxon>Alphaproteobacteria</taxon>
        <taxon>Hyphomicrobiales</taxon>
        <taxon>Devosiaceae</taxon>
        <taxon>Maritalea</taxon>
    </lineage>
</organism>
<name>A0ABS9E287_9HYPH</name>
<accession>A0ABS9E287</accession>
<dbReference type="RefSeq" id="WP_236112500.1">
    <property type="nucleotide sequence ID" value="NZ_JAKGTI010000001.1"/>
</dbReference>
<gene>
    <name evidence="2" type="ORF">L1I42_00550</name>
</gene>
<keyword evidence="3" id="KW-1185">Reference proteome</keyword>
<evidence type="ECO:0000256" key="1">
    <source>
        <dbReference type="SAM" id="SignalP"/>
    </source>
</evidence>
<evidence type="ECO:0000313" key="2">
    <source>
        <dbReference type="EMBL" id="MCF4096972.1"/>
    </source>
</evidence>
<dbReference type="EMBL" id="JAKGTI010000001">
    <property type="protein sequence ID" value="MCF4096972.1"/>
    <property type="molecule type" value="Genomic_DNA"/>
</dbReference>
<protein>
    <submittedName>
        <fullName evidence="2">Uncharacterized protein</fullName>
    </submittedName>
</protein>
<comment type="caution">
    <text evidence="2">The sequence shown here is derived from an EMBL/GenBank/DDBJ whole genome shotgun (WGS) entry which is preliminary data.</text>
</comment>
<dbReference type="Proteomes" id="UP001201217">
    <property type="component" value="Unassembled WGS sequence"/>
</dbReference>
<feature type="signal peptide" evidence="1">
    <location>
        <begin position="1"/>
        <end position="20"/>
    </location>
</feature>
<sequence length="125" mass="14214">MRKFSLILIFALGLASSSQAKQIVFHSSKLPYDTNTVTCEIILEKATVNKYAMLNAAVLLMSGKRMGKRCVEVDYIRAFELLKMGGFHDIVDRKLVTLKTRADNGHNTSRSWVRKLKKAGYNFKR</sequence>
<keyword evidence="1" id="KW-0732">Signal</keyword>
<evidence type="ECO:0000313" key="3">
    <source>
        <dbReference type="Proteomes" id="UP001201217"/>
    </source>
</evidence>
<proteinExistence type="predicted"/>
<reference evidence="2 3" key="1">
    <citation type="submission" date="2022-01" db="EMBL/GenBank/DDBJ databases">
        <title>Maritalea mediterranea sp. nov., isolated from marine plastic residues from the Malva-rosa beach (Valencia, Spain).</title>
        <authorList>
            <person name="Vidal-Verdu A."/>
            <person name="Molina-Menor E."/>
            <person name="Pascual J."/>
            <person name="Pereto J."/>
            <person name="Porcar M."/>
        </authorList>
    </citation>
    <scope>NUCLEOTIDE SEQUENCE [LARGE SCALE GENOMIC DNA]</scope>
    <source>
        <strain evidence="2 3">P4.10X</strain>
    </source>
</reference>